<dbReference type="CDD" id="cd02440">
    <property type="entry name" value="AdoMet_MTases"/>
    <property type="match status" value="1"/>
</dbReference>
<evidence type="ECO:0000313" key="5">
    <source>
        <dbReference type="Proteomes" id="UP000178991"/>
    </source>
</evidence>
<name>A0A1G2HM26_9BACT</name>
<gene>
    <name evidence="4" type="ORF">A2639_01510</name>
</gene>
<proteinExistence type="predicted"/>
<evidence type="ECO:0008006" key="6">
    <source>
        <dbReference type="Google" id="ProtNLM"/>
    </source>
</evidence>
<dbReference type="Pfam" id="PF03602">
    <property type="entry name" value="Cons_hypoth95"/>
    <property type="match status" value="1"/>
</dbReference>
<evidence type="ECO:0000256" key="1">
    <source>
        <dbReference type="ARBA" id="ARBA00022603"/>
    </source>
</evidence>
<dbReference type="PROSITE" id="PS00092">
    <property type="entry name" value="N6_MTASE"/>
    <property type="match status" value="1"/>
</dbReference>
<dbReference type="InterPro" id="IPR029063">
    <property type="entry name" value="SAM-dependent_MTases_sf"/>
</dbReference>
<dbReference type="Gene3D" id="3.40.50.150">
    <property type="entry name" value="Vaccinia Virus protein VP39"/>
    <property type="match status" value="1"/>
</dbReference>
<dbReference type="InterPro" id="IPR004556">
    <property type="entry name" value="HemK-like"/>
</dbReference>
<sequence length="286" mass="33961">MEKNIKWLLEEKYNNKPTPQFKKDIKRLKKGEPLDYIIGFYEFLGCKIDLSKKPLIPRPETEFWVDLAIKDIYSDFDGRQNRSIKVLDIFAGSGCIGIAALKHIKNAKVTFTEIDKKFIKQIKINLKLNSIKSNRYKIVKSDIFSNVPLYTLSRPQGYILRKNMDMNKFDYIFANPPYIPDYRSNPSARLRTILRNRVQESVLKYEPHKALFGGSDGLFYIKNFLKEAKNFLNLNGKIYMEFDSAQKSKIEKLLKEYGYKNWEFHKDQYKKWRYLTITNKYIRIID</sequence>
<dbReference type="GO" id="GO:0032259">
    <property type="term" value="P:methylation"/>
    <property type="evidence" value="ECO:0007669"/>
    <property type="project" value="UniProtKB-KW"/>
</dbReference>
<dbReference type="PANTHER" id="PTHR18895:SF74">
    <property type="entry name" value="MTRF1L RELEASE FACTOR GLUTAMINE METHYLTRANSFERASE"/>
    <property type="match status" value="1"/>
</dbReference>
<evidence type="ECO:0000256" key="2">
    <source>
        <dbReference type="ARBA" id="ARBA00022679"/>
    </source>
</evidence>
<dbReference type="AlphaFoldDB" id="A0A1G2HM26"/>
<dbReference type="InterPro" id="IPR002052">
    <property type="entry name" value="DNA_methylase_N6_adenine_CS"/>
</dbReference>
<dbReference type="NCBIfam" id="TIGR00536">
    <property type="entry name" value="hemK_fam"/>
    <property type="match status" value="1"/>
</dbReference>
<dbReference type="InterPro" id="IPR050320">
    <property type="entry name" value="N5-glutamine_MTase"/>
</dbReference>
<organism evidence="4 5">
    <name type="scientific">Candidatus Staskawiczbacteria bacterium RIFCSPHIGHO2_01_FULL_34_27</name>
    <dbReference type="NCBI Taxonomy" id="1802199"/>
    <lineage>
        <taxon>Bacteria</taxon>
        <taxon>Candidatus Staskawicziibacteriota</taxon>
    </lineage>
</organism>
<evidence type="ECO:0000256" key="3">
    <source>
        <dbReference type="ARBA" id="ARBA00022691"/>
    </source>
</evidence>
<dbReference type="Proteomes" id="UP000178991">
    <property type="component" value="Unassembled WGS sequence"/>
</dbReference>
<keyword evidence="3" id="KW-0949">S-adenosyl-L-methionine</keyword>
<dbReference type="PANTHER" id="PTHR18895">
    <property type="entry name" value="HEMK METHYLTRANSFERASE"/>
    <property type="match status" value="1"/>
</dbReference>
<dbReference type="EMBL" id="MHOL01000010">
    <property type="protein sequence ID" value="OGZ62948.1"/>
    <property type="molecule type" value="Genomic_DNA"/>
</dbReference>
<evidence type="ECO:0000313" key="4">
    <source>
        <dbReference type="EMBL" id="OGZ62948.1"/>
    </source>
</evidence>
<comment type="caution">
    <text evidence="4">The sequence shown here is derived from an EMBL/GenBank/DDBJ whole genome shotgun (WGS) entry which is preliminary data.</text>
</comment>
<accession>A0A1G2HM26</accession>
<dbReference type="GO" id="GO:0008276">
    <property type="term" value="F:protein methyltransferase activity"/>
    <property type="evidence" value="ECO:0007669"/>
    <property type="project" value="InterPro"/>
</dbReference>
<reference evidence="4 5" key="1">
    <citation type="journal article" date="2016" name="Nat. Commun.">
        <title>Thousands of microbial genomes shed light on interconnected biogeochemical processes in an aquifer system.</title>
        <authorList>
            <person name="Anantharaman K."/>
            <person name="Brown C.T."/>
            <person name="Hug L.A."/>
            <person name="Sharon I."/>
            <person name="Castelle C.J."/>
            <person name="Probst A.J."/>
            <person name="Thomas B.C."/>
            <person name="Singh A."/>
            <person name="Wilkins M.J."/>
            <person name="Karaoz U."/>
            <person name="Brodie E.L."/>
            <person name="Williams K.H."/>
            <person name="Hubbard S.S."/>
            <person name="Banfield J.F."/>
        </authorList>
    </citation>
    <scope>NUCLEOTIDE SEQUENCE [LARGE SCALE GENOMIC DNA]</scope>
</reference>
<dbReference type="GO" id="GO:0003676">
    <property type="term" value="F:nucleic acid binding"/>
    <property type="evidence" value="ECO:0007669"/>
    <property type="project" value="InterPro"/>
</dbReference>
<keyword evidence="1" id="KW-0489">Methyltransferase</keyword>
<protein>
    <recommendedName>
        <fullName evidence="6">Methyltransferase small domain-containing protein</fullName>
    </recommendedName>
</protein>
<dbReference type="SUPFAM" id="SSF53335">
    <property type="entry name" value="S-adenosyl-L-methionine-dependent methyltransferases"/>
    <property type="match status" value="1"/>
</dbReference>
<keyword evidence="2" id="KW-0808">Transferase</keyword>